<dbReference type="InterPro" id="IPR029787">
    <property type="entry name" value="Nucleotide_cyclase"/>
</dbReference>
<dbReference type="AlphaFoldDB" id="A0A1G7CJX7"/>
<dbReference type="GO" id="GO:0004016">
    <property type="term" value="F:adenylate cyclase activity"/>
    <property type="evidence" value="ECO:0007669"/>
    <property type="project" value="UniProtKB-ARBA"/>
</dbReference>
<dbReference type="PANTHER" id="PTHR43081">
    <property type="entry name" value="ADENYLATE CYCLASE, TERMINAL-DIFFERENTIATION SPECIFIC-RELATED"/>
    <property type="match status" value="1"/>
</dbReference>
<gene>
    <name evidence="2" type="ORF">SAMN04488239_11868</name>
</gene>
<keyword evidence="3" id="KW-1185">Reference proteome</keyword>
<dbReference type="InterPro" id="IPR050697">
    <property type="entry name" value="Adenylyl/Guanylyl_Cyclase_3/4"/>
</dbReference>
<protein>
    <submittedName>
        <fullName evidence="2">Adenylate and Guanylate cyclase catalytic domain-containing protein</fullName>
    </submittedName>
</protein>
<dbReference type="Gene3D" id="3.30.70.1230">
    <property type="entry name" value="Nucleotide cyclase"/>
    <property type="match status" value="1"/>
</dbReference>
<sequence length="552" mass="59433">MKRRLLAILMADVVGYSRRMETDRTRTIDVIRDLRERWLEPECASRGGEVLKRMGDGWIIGFPSLTDAVEAAQAVQSALNVGKDVQLRIAVHLGEVVDDGTDIYGTSLNIAARLQTEAPPGGVMISGDLHRQIDGPLASDFTEAGSFELKNIRHPVQGYQWRPFARDGQVADELPLIAVEPFVMGPGCADNADAADDLRSQMLTRLSRRTGVRVAVADSALAGSPTYLLRGRFRADADRTRLSLSLVLAASGAVLWSEDYSDTQANLFALIDKAAARADGALRVEINAHDADRIDELPDEALSAAELRARAAKFFYTAEISGYERAATLLERALRLAPGNGMALAMWGHAMTKLIECGKLDADPALIARVAQNVDAAVQAAPRSDFVFKAQADLRAGLLGDLPGARRSIERAESLNADYTLLAEVHAQIALAEGDYDAACDALTPLLEASGNDPFRHRWFFLRAFAEWLADRPEKALAAIQEATDLRPGSRALWLLLAEAQAALGQSPDAALGRAAALPAGPDIAVPFWTVAGPGADKAARFLRGLKAAETL</sequence>
<dbReference type="STRING" id="639004.SAMN04488239_11868"/>
<dbReference type="EMBL" id="FMZV01000018">
    <property type="protein sequence ID" value="SDE39619.1"/>
    <property type="molecule type" value="Genomic_DNA"/>
</dbReference>
<name>A0A1G7CJX7_9RHOB</name>
<dbReference type="RefSeq" id="WP_093036280.1">
    <property type="nucleotide sequence ID" value="NZ_FMZV01000018.1"/>
</dbReference>
<accession>A0A1G7CJX7</accession>
<dbReference type="SUPFAM" id="SSF48452">
    <property type="entry name" value="TPR-like"/>
    <property type="match status" value="1"/>
</dbReference>
<dbReference type="Pfam" id="PF00211">
    <property type="entry name" value="Guanylate_cyc"/>
    <property type="match status" value="1"/>
</dbReference>
<dbReference type="InterPro" id="IPR011990">
    <property type="entry name" value="TPR-like_helical_dom_sf"/>
</dbReference>
<dbReference type="SUPFAM" id="SSF55073">
    <property type="entry name" value="Nucleotide cyclase"/>
    <property type="match status" value="1"/>
</dbReference>
<dbReference type="Gene3D" id="1.25.40.10">
    <property type="entry name" value="Tetratricopeptide repeat domain"/>
    <property type="match status" value="1"/>
</dbReference>
<evidence type="ECO:0000313" key="3">
    <source>
        <dbReference type="Proteomes" id="UP000199628"/>
    </source>
</evidence>
<dbReference type="GO" id="GO:0035556">
    <property type="term" value="P:intracellular signal transduction"/>
    <property type="evidence" value="ECO:0007669"/>
    <property type="project" value="InterPro"/>
</dbReference>
<dbReference type="Proteomes" id="UP000199628">
    <property type="component" value="Unassembled WGS sequence"/>
</dbReference>
<organism evidence="2 3">
    <name type="scientific">Ruegeria marina</name>
    <dbReference type="NCBI Taxonomy" id="639004"/>
    <lineage>
        <taxon>Bacteria</taxon>
        <taxon>Pseudomonadati</taxon>
        <taxon>Pseudomonadota</taxon>
        <taxon>Alphaproteobacteria</taxon>
        <taxon>Rhodobacterales</taxon>
        <taxon>Roseobacteraceae</taxon>
        <taxon>Ruegeria</taxon>
    </lineage>
</organism>
<feature type="domain" description="Guanylate cyclase" evidence="1">
    <location>
        <begin position="7"/>
        <end position="115"/>
    </location>
</feature>
<evidence type="ECO:0000259" key="1">
    <source>
        <dbReference type="PROSITE" id="PS50125"/>
    </source>
</evidence>
<dbReference type="CDD" id="cd07302">
    <property type="entry name" value="CHD"/>
    <property type="match status" value="1"/>
</dbReference>
<dbReference type="OrthoDB" id="54411at2"/>
<reference evidence="3" key="1">
    <citation type="submission" date="2016-10" db="EMBL/GenBank/DDBJ databases">
        <authorList>
            <person name="Varghese N."/>
            <person name="Submissions S."/>
        </authorList>
    </citation>
    <scope>NUCLEOTIDE SEQUENCE [LARGE SCALE GENOMIC DNA]</scope>
    <source>
        <strain evidence="3">CGMCC 1.9108</strain>
    </source>
</reference>
<proteinExistence type="predicted"/>
<dbReference type="PROSITE" id="PS50125">
    <property type="entry name" value="GUANYLATE_CYCLASE_2"/>
    <property type="match status" value="1"/>
</dbReference>
<dbReference type="PANTHER" id="PTHR43081:SF19">
    <property type="entry name" value="PH-SENSITIVE ADENYLATE CYCLASE RV1264"/>
    <property type="match status" value="1"/>
</dbReference>
<evidence type="ECO:0000313" key="2">
    <source>
        <dbReference type="EMBL" id="SDE39619.1"/>
    </source>
</evidence>
<dbReference type="InterPro" id="IPR001054">
    <property type="entry name" value="A/G_cyclase"/>
</dbReference>
<dbReference type="GO" id="GO:0006171">
    <property type="term" value="P:cAMP biosynthetic process"/>
    <property type="evidence" value="ECO:0007669"/>
    <property type="project" value="TreeGrafter"/>
</dbReference>